<evidence type="ECO:0000313" key="1">
    <source>
        <dbReference type="EMBL" id="PJC68250.1"/>
    </source>
</evidence>
<name>A0A2M8G5T8_UNCKA</name>
<organism evidence="1 2">
    <name type="scientific">candidate division WWE3 bacterium CG_4_8_14_3_um_filter_42_11</name>
    <dbReference type="NCBI Taxonomy" id="1975076"/>
    <lineage>
        <taxon>Bacteria</taxon>
        <taxon>Katanobacteria</taxon>
    </lineage>
</organism>
<accession>A0A2M8G5T8</accession>
<comment type="caution">
    <text evidence="1">The sequence shown here is derived from an EMBL/GenBank/DDBJ whole genome shotgun (WGS) entry which is preliminary data.</text>
</comment>
<feature type="non-terminal residue" evidence="1">
    <location>
        <position position="1"/>
    </location>
</feature>
<proteinExistence type="predicted"/>
<reference evidence="2" key="1">
    <citation type="submission" date="2017-09" db="EMBL/GenBank/DDBJ databases">
        <title>Depth-based differentiation of microbial function through sediment-hosted aquifers and enrichment of novel symbionts in the deep terrestrial subsurface.</title>
        <authorList>
            <person name="Probst A.J."/>
            <person name="Ladd B."/>
            <person name="Jarett J.K."/>
            <person name="Geller-Mcgrath D.E."/>
            <person name="Sieber C.M.K."/>
            <person name="Emerson J.B."/>
            <person name="Anantharaman K."/>
            <person name="Thomas B.C."/>
            <person name="Malmstrom R."/>
            <person name="Stieglmeier M."/>
            <person name="Klingl A."/>
            <person name="Woyke T."/>
            <person name="Ryan C.M."/>
            <person name="Banfield J.F."/>
        </authorList>
    </citation>
    <scope>NUCLEOTIDE SEQUENCE [LARGE SCALE GENOMIC DNA]</scope>
</reference>
<evidence type="ECO:0000313" key="2">
    <source>
        <dbReference type="Proteomes" id="UP000229438"/>
    </source>
</evidence>
<gene>
    <name evidence="1" type="ORF">CO015_04695</name>
</gene>
<sequence>DSITSGAIKSESQAENLAIGLLKQSGIFPPDLNQGKRTVALLKLVGGEIRQIDKNEEASLARVDFFRQDVDKLSVYTSNPKKGSPSILLTSNSDSKKQILSLEYSFWNYDFTSQHLAEYPLKSSDEAWMEIQSGGGAMVYFNLVGLDPNIPYTSTTILKIRVKKVILGYYDSKEQQPYLEPIYVFECEAFLEGDKKGELTIYLPAITNDWLTTPEPTTETTETSSQ</sequence>
<protein>
    <submittedName>
        <fullName evidence="1">Uncharacterized protein</fullName>
    </submittedName>
</protein>
<dbReference type="Proteomes" id="UP000229438">
    <property type="component" value="Unassembled WGS sequence"/>
</dbReference>
<dbReference type="EMBL" id="PFQS01000110">
    <property type="protein sequence ID" value="PJC68250.1"/>
    <property type="molecule type" value="Genomic_DNA"/>
</dbReference>
<dbReference type="AlphaFoldDB" id="A0A2M8G5T8"/>